<protein>
    <recommendedName>
        <fullName evidence="4">DUF3015 domain-containing protein</fullName>
    </recommendedName>
</protein>
<proteinExistence type="predicted"/>
<dbReference type="Proteomes" id="UP000283993">
    <property type="component" value="Unassembled WGS sequence"/>
</dbReference>
<feature type="chain" id="PRO_5019321004" description="DUF3015 domain-containing protein" evidence="1">
    <location>
        <begin position="20"/>
        <end position="150"/>
    </location>
</feature>
<gene>
    <name evidence="2" type="ORF">SAOR_00170</name>
</gene>
<organism evidence="2 3">
    <name type="scientific">Salinisphaera orenii MK-B5</name>
    <dbReference type="NCBI Taxonomy" id="856730"/>
    <lineage>
        <taxon>Bacteria</taxon>
        <taxon>Pseudomonadati</taxon>
        <taxon>Pseudomonadota</taxon>
        <taxon>Gammaproteobacteria</taxon>
        <taxon>Salinisphaerales</taxon>
        <taxon>Salinisphaeraceae</taxon>
        <taxon>Salinisphaera</taxon>
    </lineage>
</organism>
<keyword evidence="3" id="KW-1185">Reference proteome</keyword>
<dbReference type="Pfam" id="PF11220">
    <property type="entry name" value="DUF3015"/>
    <property type="match status" value="1"/>
</dbReference>
<dbReference type="AlphaFoldDB" id="A0A423PXG3"/>
<keyword evidence="1" id="KW-0732">Signal</keyword>
<reference evidence="2 3" key="1">
    <citation type="submission" date="2013-10" db="EMBL/GenBank/DDBJ databases">
        <title>Salinisphaera orenii MK-B5 Genome Sequencing.</title>
        <authorList>
            <person name="Lai Q."/>
            <person name="Li C."/>
            <person name="Shao Z."/>
        </authorList>
    </citation>
    <scope>NUCLEOTIDE SEQUENCE [LARGE SCALE GENOMIC DNA]</scope>
    <source>
        <strain evidence="2 3">MK-B5</strain>
    </source>
</reference>
<evidence type="ECO:0008006" key="4">
    <source>
        <dbReference type="Google" id="ProtNLM"/>
    </source>
</evidence>
<evidence type="ECO:0000313" key="2">
    <source>
        <dbReference type="EMBL" id="ROO30307.1"/>
    </source>
</evidence>
<accession>A0A423PXG3</accession>
<feature type="signal peptide" evidence="1">
    <location>
        <begin position="1"/>
        <end position="19"/>
    </location>
</feature>
<comment type="caution">
    <text evidence="2">The sequence shown here is derived from an EMBL/GenBank/DDBJ whole genome shotgun (WGS) entry which is preliminary data.</text>
</comment>
<name>A0A423PXG3_9GAMM</name>
<dbReference type="EMBL" id="AYKH01000001">
    <property type="protein sequence ID" value="ROO30307.1"/>
    <property type="molecule type" value="Genomic_DNA"/>
</dbReference>
<sequence>MRSNVLRLGVLVLAGGALAGCSQITITSDTIVDGSARIADATTNAVEGTSAVTTDTANDVDARTHAARREFVGSQMAMLQREAARGQGEHLETLAYLMHADDTDAFQSEMQANYQSLFSGEADAEQWLTRLYDAVGTPPDMKVAASGTAS</sequence>
<evidence type="ECO:0000256" key="1">
    <source>
        <dbReference type="SAM" id="SignalP"/>
    </source>
</evidence>
<dbReference type="InterPro" id="IPR021383">
    <property type="entry name" value="DUF3015"/>
</dbReference>
<dbReference type="PROSITE" id="PS51257">
    <property type="entry name" value="PROKAR_LIPOPROTEIN"/>
    <property type="match status" value="1"/>
</dbReference>
<dbReference type="RefSeq" id="WP_123629702.1">
    <property type="nucleotide sequence ID" value="NZ_AYKH01000001.1"/>
</dbReference>
<evidence type="ECO:0000313" key="3">
    <source>
        <dbReference type="Proteomes" id="UP000283993"/>
    </source>
</evidence>